<dbReference type="Proteomes" id="UP000005631">
    <property type="component" value="Chromosome"/>
</dbReference>
<dbReference type="KEGG" id="oho:Oweho_1804"/>
<evidence type="ECO:0000313" key="2">
    <source>
        <dbReference type="Proteomes" id="UP000005631"/>
    </source>
</evidence>
<dbReference type="EMBL" id="CP003156">
    <property type="protein sequence ID" value="AEV32784.1"/>
    <property type="molecule type" value="Genomic_DNA"/>
</dbReference>
<organism evidence="1 2">
    <name type="scientific">Owenweeksia hongkongensis (strain DSM 17368 / CIP 108786 / JCM 12287 / NRRL B-23963 / UST20020801)</name>
    <dbReference type="NCBI Taxonomy" id="926562"/>
    <lineage>
        <taxon>Bacteria</taxon>
        <taxon>Pseudomonadati</taxon>
        <taxon>Bacteroidota</taxon>
        <taxon>Flavobacteriia</taxon>
        <taxon>Flavobacteriales</taxon>
        <taxon>Owenweeksiaceae</taxon>
        <taxon>Owenweeksia</taxon>
    </lineage>
</organism>
<reference evidence="1 2" key="1">
    <citation type="journal article" date="2012" name="Stand. Genomic Sci.">
        <title>Genome sequence of the orange-pigmented seawater bacterium Owenweeksia hongkongensis type strain (UST20020801(T)).</title>
        <authorList>
            <person name="Riedel T."/>
            <person name="Held B."/>
            <person name="Nolan M."/>
            <person name="Lucas S."/>
            <person name="Lapidus A."/>
            <person name="Tice H."/>
            <person name="Del Rio T.G."/>
            <person name="Cheng J.F."/>
            <person name="Han C."/>
            <person name="Tapia R."/>
            <person name="Goodwin L.A."/>
            <person name="Pitluck S."/>
            <person name="Liolios K."/>
            <person name="Mavromatis K."/>
            <person name="Pagani I."/>
            <person name="Ivanova N."/>
            <person name="Mikhailova N."/>
            <person name="Pati A."/>
            <person name="Chen A."/>
            <person name="Palaniappan K."/>
            <person name="Rohde M."/>
            <person name="Tindall B.J."/>
            <person name="Detter J.C."/>
            <person name="Goker M."/>
            <person name="Woyke T."/>
            <person name="Bristow J."/>
            <person name="Eisen J.A."/>
            <person name="Markowitz V."/>
            <person name="Hugenholtz P."/>
            <person name="Klenk H.P."/>
            <person name="Kyrpides N.C."/>
        </authorList>
    </citation>
    <scope>NUCLEOTIDE SEQUENCE</scope>
    <source>
        <strain evidence="2">DSM 17368 / JCM 12287 / NRRL B-23963</strain>
    </source>
</reference>
<dbReference type="eggNOG" id="ENOG5033KEP">
    <property type="taxonomic scope" value="Bacteria"/>
</dbReference>
<keyword evidence="2" id="KW-1185">Reference proteome</keyword>
<protein>
    <submittedName>
        <fullName evidence="1">YopX protein</fullName>
    </submittedName>
</protein>
<dbReference type="InterPro" id="IPR023385">
    <property type="entry name" value="YopX-like_C"/>
</dbReference>
<name>G8R169_OWEHD</name>
<sequence>MRASDPRYRLRISTKIVGYMRKIGESMTVFSRDGSWWTGYEIGFKEIDEWTGFQDKNNQFIYEWDIVLYKLDPDDDYLKGVILWEENAKEFGICDIEEKSFIPLQVNGVNMFSKNQLEVFSYLFLNPDLQRRLGARDD</sequence>
<gene>
    <name evidence="1" type="ordered locus">Oweho_1804</name>
</gene>
<dbReference type="SUPFAM" id="SSF159006">
    <property type="entry name" value="YopX-like"/>
    <property type="match status" value="1"/>
</dbReference>
<evidence type="ECO:0000313" key="1">
    <source>
        <dbReference type="EMBL" id="AEV32784.1"/>
    </source>
</evidence>
<dbReference type="AlphaFoldDB" id="G8R169"/>
<proteinExistence type="predicted"/>
<dbReference type="HOGENOM" id="CLU_1853209_0_0_10"/>
<accession>G8R169</accession>
<dbReference type="Gene3D" id="2.30.30.290">
    <property type="entry name" value="YopX-like domains"/>
    <property type="match status" value="1"/>
</dbReference>
<dbReference type="OrthoDB" id="1467330at2"/>